<protein>
    <recommendedName>
        <fullName evidence="4">Large ribosomal subunit protein eL33</fullName>
    </recommendedName>
    <alternativeName>
        <fullName evidence="5">60S ribosomal protein L35a</fullName>
    </alternativeName>
</protein>
<evidence type="ECO:0000313" key="7">
    <source>
        <dbReference type="EMBL" id="KAK9890040.1"/>
    </source>
</evidence>
<sequence length="112" mass="12507">MAKPPETSKAPKTEKVKKDKDTSAVKKPAVKNRRKIEGTSVKQDSWFYSGDKCVYVLGKVCLFEQETKLVFLENPVRAICGKVTRPYGTSGVDLPVKAMAHRIRSTMYLSAI</sequence>
<feature type="compositionally biased region" description="Basic and acidic residues" evidence="6">
    <location>
        <begin position="9"/>
        <end position="24"/>
    </location>
</feature>
<accession>A0AAW1V8W8</accession>
<feature type="region of interest" description="Disordered" evidence="6">
    <location>
        <begin position="1"/>
        <end position="32"/>
    </location>
</feature>
<evidence type="ECO:0000256" key="1">
    <source>
        <dbReference type="ARBA" id="ARBA00009269"/>
    </source>
</evidence>
<comment type="similarity">
    <text evidence="1">Belongs to the eukaryotic ribosomal protein eL33 family.</text>
</comment>
<dbReference type="Pfam" id="PF01247">
    <property type="entry name" value="Ribosomal_L35Ae"/>
    <property type="match status" value="1"/>
</dbReference>
<evidence type="ECO:0000256" key="2">
    <source>
        <dbReference type="ARBA" id="ARBA00022980"/>
    </source>
</evidence>
<dbReference type="InterPro" id="IPR009000">
    <property type="entry name" value="Transl_B-barrel_sf"/>
</dbReference>
<keyword evidence="2" id="KW-0689">Ribosomal protein</keyword>
<organism evidence="7 8">
    <name type="scientific">Henosepilachna vigintioctopunctata</name>
    <dbReference type="NCBI Taxonomy" id="420089"/>
    <lineage>
        <taxon>Eukaryota</taxon>
        <taxon>Metazoa</taxon>
        <taxon>Ecdysozoa</taxon>
        <taxon>Arthropoda</taxon>
        <taxon>Hexapoda</taxon>
        <taxon>Insecta</taxon>
        <taxon>Pterygota</taxon>
        <taxon>Neoptera</taxon>
        <taxon>Endopterygota</taxon>
        <taxon>Coleoptera</taxon>
        <taxon>Polyphaga</taxon>
        <taxon>Cucujiformia</taxon>
        <taxon>Coccinelloidea</taxon>
        <taxon>Coccinellidae</taxon>
        <taxon>Epilachninae</taxon>
        <taxon>Epilachnini</taxon>
        <taxon>Henosepilachna</taxon>
    </lineage>
</organism>
<evidence type="ECO:0000256" key="3">
    <source>
        <dbReference type="ARBA" id="ARBA00023274"/>
    </source>
</evidence>
<dbReference type="Gene3D" id="2.40.10.190">
    <property type="entry name" value="translation elongation factor selb, chain A, domain 4"/>
    <property type="match status" value="1"/>
</dbReference>
<dbReference type="GO" id="GO:0005840">
    <property type="term" value="C:ribosome"/>
    <property type="evidence" value="ECO:0007669"/>
    <property type="project" value="UniProtKB-KW"/>
</dbReference>
<dbReference type="GO" id="GO:0003735">
    <property type="term" value="F:structural constituent of ribosome"/>
    <property type="evidence" value="ECO:0007669"/>
    <property type="project" value="InterPro"/>
</dbReference>
<keyword evidence="8" id="KW-1185">Reference proteome</keyword>
<evidence type="ECO:0000256" key="5">
    <source>
        <dbReference type="ARBA" id="ARBA00035530"/>
    </source>
</evidence>
<evidence type="ECO:0000313" key="8">
    <source>
        <dbReference type="Proteomes" id="UP001431783"/>
    </source>
</evidence>
<proteinExistence type="inferred from homology"/>
<comment type="caution">
    <text evidence="7">The sequence shown here is derived from an EMBL/GenBank/DDBJ whole genome shotgun (WGS) entry which is preliminary data.</text>
</comment>
<reference evidence="7 8" key="1">
    <citation type="submission" date="2023-03" db="EMBL/GenBank/DDBJ databases">
        <title>Genome insight into feeding habits of ladybird beetles.</title>
        <authorList>
            <person name="Li H.-S."/>
            <person name="Huang Y.-H."/>
            <person name="Pang H."/>
        </authorList>
    </citation>
    <scope>NUCLEOTIDE SEQUENCE [LARGE SCALE GENOMIC DNA]</scope>
    <source>
        <strain evidence="7">SYSU_2023b</strain>
        <tissue evidence="7">Whole body</tissue>
    </source>
</reference>
<dbReference type="SUPFAM" id="SSF50447">
    <property type="entry name" value="Translation proteins"/>
    <property type="match status" value="1"/>
</dbReference>
<dbReference type="Proteomes" id="UP001431783">
    <property type="component" value="Unassembled WGS sequence"/>
</dbReference>
<evidence type="ECO:0000256" key="4">
    <source>
        <dbReference type="ARBA" id="ARBA00035228"/>
    </source>
</evidence>
<gene>
    <name evidence="7" type="ORF">WA026_008849</name>
</gene>
<name>A0AAW1V8W8_9CUCU</name>
<dbReference type="InterPro" id="IPR001780">
    <property type="entry name" value="Ribosomal_eL33"/>
</dbReference>
<dbReference type="GO" id="GO:0006412">
    <property type="term" value="P:translation"/>
    <property type="evidence" value="ECO:0007669"/>
    <property type="project" value="InterPro"/>
</dbReference>
<evidence type="ECO:0000256" key="6">
    <source>
        <dbReference type="SAM" id="MobiDB-lite"/>
    </source>
</evidence>
<keyword evidence="3" id="KW-0687">Ribonucleoprotein</keyword>
<dbReference type="InterPro" id="IPR038661">
    <property type="entry name" value="Ribosomal_eL33_sf"/>
</dbReference>
<dbReference type="GO" id="GO:1990904">
    <property type="term" value="C:ribonucleoprotein complex"/>
    <property type="evidence" value="ECO:0007669"/>
    <property type="project" value="UniProtKB-KW"/>
</dbReference>
<dbReference type="EMBL" id="JARQZJ010000124">
    <property type="protein sequence ID" value="KAK9890040.1"/>
    <property type="molecule type" value="Genomic_DNA"/>
</dbReference>
<dbReference type="AlphaFoldDB" id="A0AAW1V8W8"/>